<comment type="similarity">
    <text evidence="5">Belongs to the protein N5-glutamine methyltransferase family. PrmC subfamily.</text>
</comment>
<dbReference type="Proteomes" id="UP001301442">
    <property type="component" value="Chromosome"/>
</dbReference>
<dbReference type="Pfam" id="PF05175">
    <property type="entry name" value="MTS"/>
    <property type="match status" value="1"/>
</dbReference>
<dbReference type="PANTHER" id="PTHR18895">
    <property type="entry name" value="HEMK METHYLTRANSFERASE"/>
    <property type="match status" value="1"/>
</dbReference>
<sequence length="298" mass="33406">MHAPNVNPAMVGLTTIKQLFDYSKRCFLAFENDFDAKVDSQSLLATVLDKPTSYLSTWPEKQLTEAQISLFGSFVKRRLTGEPVAFITGRREFWSLEFLVAPCTLIPRPDTEILVETVLDNNPTEQLALLDLGTGTGAIALALASEHKLWQIDAVEFNCDAVLLAQSNARQLDLTHVAIYQSDWFNAIDKNKRFNVIVSNPPYIADDDKHLVEGDIRFEPKSALVASDEGYADIRHIIDTGRAFLSANGQMYLEHGFEQGKRVQALFAEYGYQEIETINDFGGNPRITKAIYGTRNRP</sequence>
<dbReference type="NCBIfam" id="TIGR00536">
    <property type="entry name" value="hemK_fam"/>
    <property type="match status" value="1"/>
</dbReference>
<dbReference type="HAMAP" id="MF_02126">
    <property type="entry name" value="RF_methyltr_PrmC"/>
    <property type="match status" value="1"/>
</dbReference>
<dbReference type="Gene3D" id="1.10.8.10">
    <property type="entry name" value="DNA helicase RuvA subunit, C-terminal domain"/>
    <property type="match status" value="1"/>
</dbReference>
<evidence type="ECO:0000256" key="2">
    <source>
        <dbReference type="ARBA" id="ARBA00022679"/>
    </source>
</evidence>
<evidence type="ECO:0000259" key="7">
    <source>
        <dbReference type="Pfam" id="PF17827"/>
    </source>
</evidence>
<feature type="domain" description="Release factor glutamine methyltransferase N-terminal" evidence="7">
    <location>
        <begin position="35"/>
        <end position="89"/>
    </location>
</feature>
<dbReference type="InterPro" id="IPR050320">
    <property type="entry name" value="N5-glutamine_MTase"/>
</dbReference>
<dbReference type="InterPro" id="IPR004556">
    <property type="entry name" value="HemK-like"/>
</dbReference>
<evidence type="ECO:0000256" key="3">
    <source>
        <dbReference type="ARBA" id="ARBA00022691"/>
    </source>
</evidence>
<accession>A0ABZ0GR04</accession>
<dbReference type="InterPro" id="IPR019874">
    <property type="entry name" value="RF_methyltr_PrmC"/>
</dbReference>
<feature type="binding site" evidence="5">
    <location>
        <position position="156"/>
    </location>
    <ligand>
        <name>S-adenosyl-L-methionine</name>
        <dbReference type="ChEBI" id="CHEBI:59789"/>
    </ligand>
</feature>
<keyword evidence="9" id="KW-1185">Reference proteome</keyword>
<gene>
    <name evidence="5 8" type="primary">prmC</name>
    <name evidence="8" type="ORF">RI844_00945</name>
</gene>
<organism evidence="8 9">
    <name type="scientific">Thalassotalea fonticola</name>
    <dbReference type="NCBI Taxonomy" id="3065649"/>
    <lineage>
        <taxon>Bacteria</taxon>
        <taxon>Pseudomonadati</taxon>
        <taxon>Pseudomonadota</taxon>
        <taxon>Gammaproteobacteria</taxon>
        <taxon>Alteromonadales</taxon>
        <taxon>Colwelliaceae</taxon>
        <taxon>Thalassotalea</taxon>
    </lineage>
</organism>
<dbReference type="CDD" id="cd02440">
    <property type="entry name" value="AdoMet_MTases"/>
    <property type="match status" value="1"/>
</dbReference>
<dbReference type="EMBL" id="CP136600">
    <property type="protein sequence ID" value="WOH37836.1"/>
    <property type="molecule type" value="Genomic_DNA"/>
</dbReference>
<dbReference type="InterPro" id="IPR002052">
    <property type="entry name" value="DNA_methylase_N6_adenine_CS"/>
</dbReference>
<feature type="domain" description="Methyltransferase small" evidence="6">
    <location>
        <begin position="111"/>
        <end position="208"/>
    </location>
</feature>
<feature type="binding site" evidence="5">
    <location>
        <begin position="133"/>
        <end position="137"/>
    </location>
    <ligand>
        <name>S-adenosyl-L-methionine</name>
        <dbReference type="ChEBI" id="CHEBI:59789"/>
    </ligand>
</feature>
<feature type="binding site" evidence="5">
    <location>
        <position position="184"/>
    </location>
    <ligand>
        <name>S-adenosyl-L-methionine</name>
        <dbReference type="ChEBI" id="CHEBI:59789"/>
    </ligand>
</feature>
<dbReference type="InterPro" id="IPR007848">
    <property type="entry name" value="Small_mtfrase_dom"/>
</dbReference>
<proteinExistence type="inferred from homology"/>
<dbReference type="PANTHER" id="PTHR18895:SF74">
    <property type="entry name" value="MTRF1L RELEASE FACTOR GLUTAMINE METHYLTRANSFERASE"/>
    <property type="match status" value="1"/>
</dbReference>
<keyword evidence="1 5" id="KW-0489">Methyltransferase</keyword>
<evidence type="ECO:0000313" key="9">
    <source>
        <dbReference type="Proteomes" id="UP001301442"/>
    </source>
</evidence>
<evidence type="ECO:0000256" key="4">
    <source>
        <dbReference type="ARBA" id="ARBA00048391"/>
    </source>
</evidence>
<feature type="binding site" evidence="5">
    <location>
        <begin position="200"/>
        <end position="203"/>
    </location>
    <ligand>
        <name>substrate</name>
    </ligand>
</feature>
<dbReference type="Gene3D" id="3.40.50.150">
    <property type="entry name" value="Vaccinia Virus protein VP39"/>
    <property type="match status" value="1"/>
</dbReference>
<keyword evidence="2 5" id="KW-0808">Transferase</keyword>
<feature type="binding site" evidence="5">
    <location>
        <position position="200"/>
    </location>
    <ligand>
        <name>S-adenosyl-L-methionine</name>
        <dbReference type="ChEBI" id="CHEBI:59789"/>
    </ligand>
</feature>
<evidence type="ECO:0000259" key="6">
    <source>
        <dbReference type="Pfam" id="PF05175"/>
    </source>
</evidence>
<dbReference type="InterPro" id="IPR040758">
    <property type="entry name" value="PrmC_N"/>
</dbReference>
<protein>
    <recommendedName>
        <fullName evidence="5">Release factor glutamine methyltransferase</fullName>
        <shortName evidence="5">RF MTase</shortName>
        <ecNumber evidence="5">2.1.1.297</ecNumber>
    </recommendedName>
    <alternativeName>
        <fullName evidence="5">N5-glutamine methyltransferase PrmC</fullName>
    </alternativeName>
    <alternativeName>
        <fullName evidence="5">Protein-(glutamine-N5) MTase PrmC</fullName>
    </alternativeName>
    <alternativeName>
        <fullName evidence="5">Protein-glutamine N-methyltransferase PrmC</fullName>
    </alternativeName>
</protein>
<comment type="catalytic activity">
    <reaction evidence="4 5">
        <text>L-glutaminyl-[peptide chain release factor] + S-adenosyl-L-methionine = N(5)-methyl-L-glutaminyl-[peptide chain release factor] + S-adenosyl-L-homocysteine + H(+)</text>
        <dbReference type="Rhea" id="RHEA:42896"/>
        <dbReference type="Rhea" id="RHEA-COMP:10271"/>
        <dbReference type="Rhea" id="RHEA-COMP:10272"/>
        <dbReference type="ChEBI" id="CHEBI:15378"/>
        <dbReference type="ChEBI" id="CHEBI:30011"/>
        <dbReference type="ChEBI" id="CHEBI:57856"/>
        <dbReference type="ChEBI" id="CHEBI:59789"/>
        <dbReference type="ChEBI" id="CHEBI:61891"/>
        <dbReference type="EC" id="2.1.1.297"/>
    </reaction>
</comment>
<dbReference type="RefSeq" id="WP_348396614.1">
    <property type="nucleotide sequence ID" value="NZ_CP136600.1"/>
</dbReference>
<dbReference type="PROSITE" id="PS00092">
    <property type="entry name" value="N6_MTASE"/>
    <property type="match status" value="1"/>
</dbReference>
<name>A0ABZ0GR04_9GAMM</name>
<reference evidence="8 9" key="1">
    <citation type="submission" date="2023-09" db="EMBL/GenBank/DDBJ databases">
        <authorList>
            <person name="Qi X."/>
        </authorList>
    </citation>
    <scope>NUCLEOTIDE SEQUENCE [LARGE SCALE GENOMIC DNA]</scope>
    <source>
        <strain evidence="8 9">S1-1</strain>
    </source>
</reference>
<evidence type="ECO:0000256" key="1">
    <source>
        <dbReference type="ARBA" id="ARBA00022603"/>
    </source>
</evidence>
<dbReference type="Pfam" id="PF17827">
    <property type="entry name" value="PrmC_N"/>
    <property type="match status" value="1"/>
</dbReference>
<dbReference type="NCBIfam" id="TIGR03534">
    <property type="entry name" value="RF_mod_PrmC"/>
    <property type="match status" value="1"/>
</dbReference>
<dbReference type="GO" id="GO:0032259">
    <property type="term" value="P:methylation"/>
    <property type="evidence" value="ECO:0007669"/>
    <property type="project" value="UniProtKB-KW"/>
</dbReference>
<dbReference type="SUPFAM" id="SSF53335">
    <property type="entry name" value="S-adenosyl-L-methionine-dependent methyltransferases"/>
    <property type="match status" value="1"/>
</dbReference>
<dbReference type="InterPro" id="IPR029063">
    <property type="entry name" value="SAM-dependent_MTases_sf"/>
</dbReference>
<evidence type="ECO:0000256" key="5">
    <source>
        <dbReference type="HAMAP-Rule" id="MF_02126"/>
    </source>
</evidence>
<dbReference type="GO" id="GO:0102559">
    <property type="term" value="F:peptide chain release factor N(5)-glutamine methyltransferase activity"/>
    <property type="evidence" value="ECO:0007669"/>
    <property type="project" value="UniProtKB-EC"/>
</dbReference>
<comment type="function">
    <text evidence="5">Methylates the class 1 translation termination release factors RF1/PrfA and RF2/PrfB on the glutamine residue of the universally conserved GGQ motif.</text>
</comment>
<dbReference type="EC" id="2.1.1.297" evidence="5"/>
<evidence type="ECO:0000313" key="8">
    <source>
        <dbReference type="EMBL" id="WOH37836.1"/>
    </source>
</evidence>
<keyword evidence="3 5" id="KW-0949">S-adenosyl-L-methionine</keyword>